<sequence>MITYTTLPYRHGQTPLEGTLVHDDALTRSGPLPGVLVFHEFMGPGGYMLPHAEMLARHGFAALLCDMYGAGVRPRTPQEASAQSRIYRSDRRLMRQRALAGLQALAGHGLADPARLHAVGFSFGGCTALELARSGAPLLATASFYGYLNTPLPCSAGDVKGRILVLHGVHDRVVPMTEIPVFEQEMRGAGVDFRVITYPDAGHGFANATQPGDPATGSWHCAKTCRHAWAATLAYFNEST</sequence>
<protein>
    <submittedName>
        <fullName evidence="2">Dienelactone hydrolase</fullName>
    </submittedName>
</protein>
<evidence type="ECO:0000259" key="1">
    <source>
        <dbReference type="Pfam" id="PF01738"/>
    </source>
</evidence>
<dbReference type="Pfam" id="PF01738">
    <property type="entry name" value="DLH"/>
    <property type="match status" value="1"/>
</dbReference>
<dbReference type="OrthoDB" id="9787933at2"/>
<dbReference type="RefSeq" id="WP_013513883.1">
    <property type="nucleotide sequence ID" value="NC_014844.1"/>
</dbReference>
<dbReference type="AlphaFoldDB" id="E6VS19"/>
<keyword evidence="3" id="KW-1185">Reference proteome</keyword>
<dbReference type="GO" id="GO:0016787">
    <property type="term" value="F:hydrolase activity"/>
    <property type="evidence" value="ECO:0007669"/>
    <property type="project" value="UniProtKB-KW"/>
</dbReference>
<dbReference type="InterPro" id="IPR050261">
    <property type="entry name" value="FrsA_esterase"/>
</dbReference>
<dbReference type="PANTHER" id="PTHR22946:SF0">
    <property type="entry name" value="DIENELACTONE HYDROLASE DOMAIN-CONTAINING PROTEIN"/>
    <property type="match status" value="1"/>
</dbReference>
<evidence type="ECO:0000313" key="2">
    <source>
        <dbReference type="EMBL" id="ADU61952.1"/>
    </source>
</evidence>
<dbReference type="Proteomes" id="UP000002191">
    <property type="component" value="Chromosome"/>
</dbReference>
<name>E6VS19_PSEA9</name>
<dbReference type="KEGG" id="das:Daes_0935"/>
<feature type="domain" description="Dienelactone hydrolase" evidence="1">
    <location>
        <begin position="31"/>
        <end position="238"/>
    </location>
</feature>
<dbReference type="PANTHER" id="PTHR22946">
    <property type="entry name" value="DIENELACTONE HYDROLASE DOMAIN-CONTAINING PROTEIN-RELATED"/>
    <property type="match status" value="1"/>
</dbReference>
<proteinExistence type="predicted"/>
<dbReference type="HOGENOM" id="CLU_054590_3_0_7"/>
<dbReference type="SUPFAM" id="SSF53474">
    <property type="entry name" value="alpha/beta-Hydrolases"/>
    <property type="match status" value="1"/>
</dbReference>
<reference evidence="3" key="1">
    <citation type="submission" date="2010-12" db="EMBL/GenBank/DDBJ databases">
        <title>Complete sequence of Desulfovibrio aespoeensis Aspo-2.</title>
        <authorList>
            <consortium name="US DOE Joint Genome Institute"/>
            <person name="Lucas S."/>
            <person name="Copeland A."/>
            <person name="Lapidus A."/>
            <person name="Cheng J.-F."/>
            <person name="Goodwin L."/>
            <person name="Pitluck S."/>
            <person name="Chertkov O."/>
            <person name="Misra M."/>
            <person name="Detter J.C."/>
            <person name="Han C."/>
            <person name="Tapia R."/>
            <person name="Land M."/>
            <person name="Hauser L."/>
            <person name="Kyrpides N."/>
            <person name="Ivanova N."/>
            <person name="Ovchinnikova G."/>
            <person name="Pedersen K."/>
            <person name="Jagevall S."/>
            <person name="Hazen T."/>
            <person name="Woyke T."/>
        </authorList>
    </citation>
    <scope>NUCLEOTIDE SEQUENCE [LARGE SCALE GENOMIC DNA]</scope>
    <source>
        <strain evidence="3">ATCC 700646 / DSM 10631 / Aspo-2</strain>
    </source>
</reference>
<organism evidence="2 3">
    <name type="scientific">Pseudodesulfovibrio aespoeensis (strain ATCC 700646 / DSM 10631 / Aspo-2)</name>
    <name type="common">Desulfovibrio aespoeensis</name>
    <dbReference type="NCBI Taxonomy" id="643562"/>
    <lineage>
        <taxon>Bacteria</taxon>
        <taxon>Pseudomonadati</taxon>
        <taxon>Thermodesulfobacteriota</taxon>
        <taxon>Desulfovibrionia</taxon>
        <taxon>Desulfovibrionales</taxon>
        <taxon>Desulfovibrionaceae</taxon>
    </lineage>
</organism>
<evidence type="ECO:0000313" key="3">
    <source>
        <dbReference type="Proteomes" id="UP000002191"/>
    </source>
</evidence>
<dbReference type="eggNOG" id="COG0412">
    <property type="taxonomic scope" value="Bacteria"/>
</dbReference>
<dbReference type="InterPro" id="IPR029058">
    <property type="entry name" value="AB_hydrolase_fold"/>
</dbReference>
<dbReference type="STRING" id="643562.Daes_0935"/>
<reference evidence="2 3" key="2">
    <citation type="journal article" date="2014" name="Genome Announc.">
        <title>Complete Genome Sequence of the Subsurface, Mesophilic Sulfate-Reducing Bacterium Desulfovibrio aespoeensis Aspo-2.</title>
        <authorList>
            <person name="Pedersen K."/>
            <person name="Bengtsson A."/>
            <person name="Edlund J."/>
            <person name="Rabe L."/>
            <person name="Hazen T."/>
            <person name="Chakraborty R."/>
            <person name="Goodwin L."/>
            <person name="Shapiro N."/>
        </authorList>
    </citation>
    <scope>NUCLEOTIDE SEQUENCE [LARGE SCALE GENOMIC DNA]</scope>
    <source>
        <strain evidence="3">ATCC 700646 / DSM 10631 / Aspo-2</strain>
    </source>
</reference>
<gene>
    <name evidence="2" type="ordered locus">Daes_0935</name>
</gene>
<dbReference type="Gene3D" id="3.40.50.1820">
    <property type="entry name" value="alpha/beta hydrolase"/>
    <property type="match status" value="1"/>
</dbReference>
<dbReference type="EMBL" id="CP002431">
    <property type="protein sequence ID" value="ADU61952.1"/>
    <property type="molecule type" value="Genomic_DNA"/>
</dbReference>
<accession>E6VS19</accession>
<keyword evidence="2" id="KW-0378">Hydrolase</keyword>
<dbReference type="InterPro" id="IPR002925">
    <property type="entry name" value="Dienelactn_hydro"/>
</dbReference>